<evidence type="ECO:0000259" key="1">
    <source>
        <dbReference type="Pfam" id="PF18731"/>
    </source>
</evidence>
<gene>
    <name evidence="2" type="ORF">QJT80_11035</name>
</gene>
<dbReference type="EMBL" id="CP124755">
    <property type="protein sequence ID" value="WGZ90030.1"/>
    <property type="molecule type" value="Genomic_DNA"/>
</dbReference>
<reference evidence="2" key="2">
    <citation type="submission" date="2023-04" db="EMBL/GenBank/DDBJ databases">
        <authorList>
            <person name="Beletskiy A.V."/>
            <person name="Mardanov A.V."/>
            <person name="Ravin N.V."/>
        </authorList>
    </citation>
    <scope>NUCLEOTIDE SEQUENCE</scope>
    <source>
        <strain evidence="2">GKL-01</strain>
    </source>
</reference>
<accession>A0AA95KH05</accession>
<dbReference type="Proteomes" id="UP001300672">
    <property type="component" value="Chromosome"/>
</dbReference>
<organism evidence="2">
    <name type="scientific">Candidatus Thiocaldithrix dubininis</name>
    <dbReference type="NCBI Taxonomy" id="3080823"/>
    <lineage>
        <taxon>Bacteria</taxon>
        <taxon>Pseudomonadati</taxon>
        <taxon>Pseudomonadota</taxon>
        <taxon>Gammaproteobacteria</taxon>
        <taxon>Thiotrichales</taxon>
        <taxon>Thiotrichaceae</taxon>
        <taxon>Candidatus Thiocaldithrix</taxon>
    </lineage>
</organism>
<dbReference type="Pfam" id="PF18731">
    <property type="entry name" value="HEPN_Swt1"/>
    <property type="match status" value="1"/>
</dbReference>
<sequence length="333" mass="39100">MLSKLEKIPDINEEAVVVYAYLQMLEKWLREMVYVELKAKKGNSWFNFHKTKNTYDSDKKYTHMSTPESSPLSYLSFGELQKLIKNNWEIFSPYLPPQNIWDAKLEEIDNIRNRIAHFRSLHEQDLNRVLQFLRDIDQGFWRFCTSYNDSFTVLPADNDSVTNKFADLDPFFPKQIDEKRWVTVGHAPPDLLYIVSIRVIRRLWCDTSDKIEGTPGYLYDLNIVIRGQRQYDYKRFLSASKKLHSKFVHICLDHQSNSIRITIPANYGSEEVINIIEQLIEITEHTIIPSRGIVDIDDTSVKKLADEWPEYVLSPKNPLTFLDSEMPCSFFNA</sequence>
<name>A0AA95KH05_9GAMM</name>
<reference evidence="2" key="1">
    <citation type="journal article" date="2023" name="Int. J. Mol. Sci.">
        <title>Metagenomics Revealed a New Genus 'Candidatus Thiocaldithrix dubininis' gen. nov., sp. nov. and a New Species 'Candidatus Thiothrix putei' sp. nov. in the Family Thiotrichaceae, Some Members of Which Have Traits of Both Na+- and H+-Motive Energetics.</title>
        <authorList>
            <person name="Ravin N.V."/>
            <person name="Muntyan M.S."/>
            <person name="Smolyakov D.D."/>
            <person name="Rudenko T.S."/>
            <person name="Beletsky A.V."/>
            <person name="Mardanov A.V."/>
            <person name="Grabovich M.Y."/>
        </authorList>
    </citation>
    <scope>NUCLEOTIDE SEQUENCE</scope>
    <source>
        <strain evidence="2">GKL-01</strain>
    </source>
</reference>
<protein>
    <submittedName>
        <fullName evidence="2">Swt1 family HEPN domain-containing protein</fullName>
    </submittedName>
</protein>
<dbReference type="AlphaFoldDB" id="A0AA95KH05"/>
<evidence type="ECO:0000313" key="2">
    <source>
        <dbReference type="EMBL" id="WGZ90030.1"/>
    </source>
</evidence>
<dbReference type="KEGG" id="tdu:QJT80_11035"/>
<proteinExistence type="predicted"/>
<dbReference type="InterPro" id="IPR041650">
    <property type="entry name" value="HEPN_Swt1"/>
</dbReference>
<feature type="domain" description="Swt1-like HEPN" evidence="1">
    <location>
        <begin position="21"/>
        <end position="134"/>
    </location>
</feature>